<organism evidence="1">
    <name type="scientific">bioreactor metagenome</name>
    <dbReference type="NCBI Taxonomy" id="1076179"/>
    <lineage>
        <taxon>unclassified sequences</taxon>
        <taxon>metagenomes</taxon>
        <taxon>ecological metagenomes</taxon>
    </lineage>
</organism>
<dbReference type="EMBL" id="VSSQ01097251">
    <property type="protein sequence ID" value="MPN40687.1"/>
    <property type="molecule type" value="Genomic_DNA"/>
</dbReference>
<accession>A0A645HP13</accession>
<sequence>MDFVLSKYITLELEDFRAQVVTSWGISLLSEAKNAWWVDTF</sequence>
<evidence type="ECO:0000313" key="1">
    <source>
        <dbReference type="EMBL" id="MPN40687.1"/>
    </source>
</evidence>
<proteinExistence type="predicted"/>
<dbReference type="AlphaFoldDB" id="A0A645HP13"/>
<comment type="caution">
    <text evidence="1">The sequence shown here is derived from an EMBL/GenBank/DDBJ whole genome shotgun (WGS) entry which is preliminary data.</text>
</comment>
<protein>
    <submittedName>
        <fullName evidence="1">Uncharacterized protein</fullName>
    </submittedName>
</protein>
<name>A0A645HP13_9ZZZZ</name>
<gene>
    <name evidence="1" type="ORF">SDC9_188225</name>
</gene>
<reference evidence="1" key="1">
    <citation type="submission" date="2019-08" db="EMBL/GenBank/DDBJ databases">
        <authorList>
            <person name="Kucharzyk K."/>
            <person name="Murdoch R.W."/>
            <person name="Higgins S."/>
            <person name="Loffler F."/>
        </authorList>
    </citation>
    <scope>NUCLEOTIDE SEQUENCE</scope>
</reference>